<evidence type="ECO:0000256" key="2">
    <source>
        <dbReference type="ARBA" id="ARBA00004374"/>
    </source>
</evidence>
<dbReference type="OrthoDB" id="66726at2759"/>
<dbReference type="Pfam" id="PF13920">
    <property type="entry name" value="zf-C3HC4_3"/>
    <property type="match status" value="1"/>
</dbReference>
<dbReference type="InterPro" id="IPR022170">
    <property type="entry name" value="MUL1-like"/>
</dbReference>
<evidence type="ECO:0000256" key="5">
    <source>
        <dbReference type="ARBA" id="ARBA00022692"/>
    </source>
</evidence>
<keyword evidence="4" id="KW-0808">Transferase</keyword>
<keyword evidence="15" id="KW-0175">Coiled coil</keyword>
<evidence type="ECO:0000256" key="7">
    <source>
        <dbReference type="ARBA" id="ARBA00022771"/>
    </source>
</evidence>
<evidence type="ECO:0000256" key="8">
    <source>
        <dbReference type="ARBA" id="ARBA00022786"/>
    </source>
</evidence>
<evidence type="ECO:0000256" key="9">
    <source>
        <dbReference type="ARBA" id="ARBA00022787"/>
    </source>
</evidence>
<name>A0A834I7W2_RHYFE</name>
<evidence type="ECO:0000313" key="18">
    <source>
        <dbReference type="EMBL" id="KAF7274639.1"/>
    </source>
</evidence>
<accession>A0A834I7W2</accession>
<comment type="catalytic activity">
    <reaction evidence="1">
        <text>S-ubiquitinyl-[E2 ubiquitin-conjugating enzyme]-L-cysteine + [acceptor protein]-L-lysine = [E2 ubiquitin-conjugating enzyme]-L-cysteine + N(6)-ubiquitinyl-[acceptor protein]-L-lysine.</text>
        <dbReference type="EC" id="2.3.2.27"/>
    </reaction>
</comment>
<dbReference type="EC" id="2.3.2.27" evidence="3"/>
<dbReference type="SMART" id="SM00184">
    <property type="entry name" value="RING"/>
    <property type="match status" value="1"/>
</dbReference>
<dbReference type="GO" id="GO:0008270">
    <property type="term" value="F:zinc ion binding"/>
    <property type="evidence" value="ECO:0007669"/>
    <property type="project" value="UniProtKB-KW"/>
</dbReference>
<feature type="coiled-coil region" evidence="15">
    <location>
        <begin position="245"/>
        <end position="273"/>
    </location>
</feature>
<dbReference type="InterPro" id="IPR001841">
    <property type="entry name" value="Znf_RING"/>
</dbReference>
<dbReference type="CDD" id="cd16649">
    <property type="entry name" value="mRING-HC-C3HC5_CGRF1-like"/>
    <property type="match status" value="1"/>
</dbReference>
<evidence type="ECO:0000256" key="15">
    <source>
        <dbReference type="SAM" id="Coils"/>
    </source>
</evidence>
<comment type="subcellular location">
    <subcellularLocation>
        <location evidence="2">Mitochondrion outer membrane</location>
        <topology evidence="2">Multi-pass membrane protein</topology>
    </subcellularLocation>
</comment>
<evidence type="ECO:0000313" key="19">
    <source>
        <dbReference type="Proteomes" id="UP000625711"/>
    </source>
</evidence>
<dbReference type="Pfam" id="PF12483">
    <property type="entry name" value="GIDE"/>
    <property type="match status" value="1"/>
</dbReference>
<dbReference type="PROSITE" id="PS50089">
    <property type="entry name" value="ZF_RING_2"/>
    <property type="match status" value="1"/>
</dbReference>
<sequence>MDYLVESIILGVDSIILISCIKKYFEKKKTMAMIASAPVLPIDSNLQKVVWSHSDKKLPFVVLKGNVKALGNPIISNNNPNVSGVLQTLRIKEHVVQRNSTGFWADSERTIQEVHNVMPFALESKGVIVEVTDPLLAEYLDMEVISDTFHPSVPSVMDHIWGFFAGVRQRGIQSTEKMLRQGTVLTGIGELVSDEEKSLKLQPPTDGFYYLTTMPISSLMKKLENSKNNLALLCFLCSAVGTVLCALLLRKYMKRKKELKEEEERRNRSDENRKSRRRLIRDLKDLSENQLCVVCKSNPIEVILLPCGHVCICEDCAEDITENCPICRTNIELKSAAYVP</sequence>
<keyword evidence="10" id="KW-0862">Zinc</keyword>
<evidence type="ECO:0000256" key="4">
    <source>
        <dbReference type="ARBA" id="ARBA00022679"/>
    </source>
</evidence>
<keyword evidence="8" id="KW-0833">Ubl conjugation pathway</keyword>
<dbReference type="GO" id="GO:0016567">
    <property type="term" value="P:protein ubiquitination"/>
    <property type="evidence" value="ECO:0007669"/>
    <property type="project" value="InterPro"/>
</dbReference>
<evidence type="ECO:0000256" key="11">
    <source>
        <dbReference type="ARBA" id="ARBA00022989"/>
    </source>
</evidence>
<evidence type="ECO:0000256" key="3">
    <source>
        <dbReference type="ARBA" id="ARBA00012483"/>
    </source>
</evidence>
<dbReference type="Proteomes" id="UP000625711">
    <property type="component" value="Unassembled WGS sequence"/>
</dbReference>
<keyword evidence="6" id="KW-0479">Metal-binding</keyword>
<dbReference type="InterPro" id="IPR051652">
    <property type="entry name" value="MDM2_MDM4_MUL1"/>
</dbReference>
<evidence type="ECO:0000256" key="1">
    <source>
        <dbReference type="ARBA" id="ARBA00000900"/>
    </source>
</evidence>
<keyword evidence="12" id="KW-0496">Mitochondrion</keyword>
<keyword evidence="13 16" id="KW-0472">Membrane</keyword>
<dbReference type="AlphaFoldDB" id="A0A834I7W2"/>
<organism evidence="18 19">
    <name type="scientific">Rhynchophorus ferrugineus</name>
    <name type="common">Red palm weevil</name>
    <name type="synonym">Curculio ferrugineus</name>
    <dbReference type="NCBI Taxonomy" id="354439"/>
    <lineage>
        <taxon>Eukaryota</taxon>
        <taxon>Metazoa</taxon>
        <taxon>Ecdysozoa</taxon>
        <taxon>Arthropoda</taxon>
        <taxon>Hexapoda</taxon>
        <taxon>Insecta</taxon>
        <taxon>Pterygota</taxon>
        <taxon>Neoptera</taxon>
        <taxon>Endopterygota</taxon>
        <taxon>Coleoptera</taxon>
        <taxon>Polyphaga</taxon>
        <taxon>Cucujiformia</taxon>
        <taxon>Curculionidae</taxon>
        <taxon>Dryophthorinae</taxon>
        <taxon>Rhynchophorus</taxon>
    </lineage>
</organism>
<gene>
    <name evidence="18" type="ORF">GWI33_012685</name>
</gene>
<reference evidence="18" key="1">
    <citation type="submission" date="2020-08" db="EMBL/GenBank/DDBJ databases">
        <title>Genome sequencing and assembly of the red palm weevil Rhynchophorus ferrugineus.</title>
        <authorList>
            <person name="Dias G.B."/>
            <person name="Bergman C.M."/>
            <person name="Manee M."/>
        </authorList>
    </citation>
    <scope>NUCLEOTIDE SEQUENCE</scope>
    <source>
        <strain evidence="18">AA-2017</strain>
        <tissue evidence="18">Whole larva</tissue>
    </source>
</reference>
<comment type="caution">
    <text evidence="18">The sequence shown here is derived from an EMBL/GenBank/DDBJ whole genome shotgun (WGS) entry which is preliminary data.</text>
</comment>
<keyword evidence="5 16" id="KW-0812">Transmembrane</keyword>
<dbReference type="Gene3D" id="3.30.40.10">
    <property type="entry name" value="Zinc/RING finger domain, C3HC4 (zinc finger)"/>
    <property type="match status" value="1"/>
</dbReference>
<dbReference type="EMBL" id="JAACXV010012423">
    <property type="protein sequence ID" value="KAF7274639.1"/>
    <property type="molecule type" value="Genomic_DNA"/>
</dbReference>
<evidence type="ECO:0000256" key="6">
    <source>
        <dbReference type="ARBA" id="ARBA00022723"/>
    </source>
</evidence>
<evidence type="ECO:0000259" key="17">
    <source>
        <dbReference type="PROSITE" id="PS50089"/>
    </source>
</evidence>
<feature type="domain" description="RING-type" evidence="17">
    <location>
        <begin position="292"/>
        <end position="328"/>
    </location>
</feature>
<evidence type="ECO:0000256" key="16">
    <source>
        <dbReference type="SAM" id="Phobius"/>
    </source>
</evidence>
<dbReference type="InterPro" id="IPR013083">
    <property type="entry name" value="Znf_RING/FYVE/PHD"/>
</dbReference>
<keyword evidence="19" id="KW-1185">Reference proteome</keyword>
<evidence type="ECO:0000256" key="12">
    <source>
        <dbReference type="ARBA" id="ARBA00023128"/>
    </source>
</evidence>
<evidence type="ECO:0000256" key="14">
    <source>
        <dbReference type="PROSITE-ProRule" id="PRU00175"/>
    </source>
</evidence>
<keyword evidence="7 14" id="KW-0863">Zinc-finger</keyword>
<feature type="transmembrane region" description="Helical" evidence="16">
    <location>
        <begin position="230"/>
        <end position="249"/>
    </location>
</feature>
<protein>
    <recommendedName>
        <fullName evidence="3">RING-type E3 ubiquitin transferase</fullName>
        <ecNumber evidence="3">2.3.2.27</ecNumber>
    </recommendedName>
</protein>
<dbReference type="GO" id="GO:0005741">
    <property type="term" value="C:mitochondrial outer membrane"/>
    <property type="evidence" value="ECO:0007669"/>
    <property type="project" value="UniProtKB-SubCell"/>
</dbReference>
<evidence type="ECO:0000256" key="10">
    <source>
        <dbReference type="ARBA" id="ARBA00022833"/>
    </source>
</evidence>
<dbReference type="PANTHER" id="PTHR12183:SF32">
    <property type="entry name" value="MITOCHONDRIAL E3 UBIQUITIN PROTEIN LIGASE 1"/>
    <property type="match status" value="1"/>
</dbReference>
<dbReference type="PANTHER" id="PTHR12183">
    <property type="entry name" value="MITOCHONDRIAL UBIQUITIN LIGASE ACTIVATOR OF NFKB 1"/>
    <property type="match status" value="1"/>
</dbReference>
<keyword evidence="9" id="KW-1000">Mitochondrion outer membrane</keyword>
<dbReference type="SUPFAM" id="SSF57850">
    <property type="entry name" value="RING/U-box"/>
    <property type="match status" value="1"/>
</dbReference>
<keyword evidence="11 16" id="KW-1133">Transmembrane helix</keyword>
<proteinExistence type="predicted"/>
<dbReference type="GO" id="GO:0061630">
    <property type="term" value="F:ubiquitin protein ligase activity"/>
    <property type="evidence" value="ECO:0007669"/>
    <property type="project" value="UniProtKB-EC"/>
</dbReference>
<evidence type="ECO:0000256" key="13">
    <source>
        <dbReference type="ARBA" id="ARBA00023136"/>
    </source>
</evidence>